<dbReference type="GO" id="GO:0008061">
    <property type="term" value="F:chitin binding"/>
    <property type="evidence" value="ECO:0007669"/>
    <property type="project" value="InterPro"/>
</dbReference>
<sequence length="69" mass="7428">PPSPTHSGIAANCNKYQIAKSDDYCNESAQNNNITTDQLYMCNTVLGADGANCQTQFQAGEYYCIGVNS</sequence>
<dbReference type="PANTHER" id="PTHR34997">
    <property type="entry name" value="AM15"/>
    <property type="match status" value="1"/>
</dbReference>
<dbReference type="PANTHER" id="PTHR34997:SF2">
    <property type="entry name" value="LYSM DOMAIN-CONTAINING PROTEIN-RELATED"/>
    <property type="match status" value="1"/>
</dbReference>
<feature type="non-terminal residue" evidence="2">
    <location>
        <position position="1"/>
    </location>
</feature>
<gene>
    <name evidence="2" type="ORF">K431DRAFT_233570</name>
</gene>
<name>A0A9P4ULS1_9PEZI</name>
<keyword evidence="3" id="KW-1185">Reference proteome</keyword>
<dbReference type="Proteomes" id="UP000799441">
    <property type="component" value="Unassembled WGS sequence"/>
</dbReference>
<organism evidence="2 3">
    <name type="scientific">Polychaeton citri CBS 116435</name>
    <dbReference type="NCBI Taxonomy" id="1314669"/>
    <lineage>
        <taxon>Eukaryota</taxon>
        <taxon>Fungi</taxon>
        <taxon>Dikarya</taxon>
        <taxon>Ascomycota</taxon>
        <taxon>Pezizomycotina</taxon>
        <taxon>Dothideomycetes</taxon>
        <taxon>Dothideomycetidae</taxon>
        <taxon>Capnodiales</taxon>
        <taxon>Capnodiaceae</taxon>
        <taxon>Polychaeton</taxon>
    </lineage>
</organism>
<keyword evidence="1" id="KW-0732">Signal</keyword>
<comment type="caution">
    <text evidence="2">The sequence shown here is derived from an EMBL/GenBank/DDBJ whole genome shotgun (WGS) entry which is preliminary data.</text>
</comment>
<dbReference type="AlphaFoldDB" id="A0A9P4ULS1"/>
<dbReference type="InterPro" id="IPR052210">
    <property type="entry name" value="LysM1-like"/>
</dbReference>
<dbReference type="EMBL" id="MU003848">
    <property type="protein sequence ID" value="KAF2717240.1"/>
    <property type="molecule type" value="Genomic_DNA"/>
</dbReference>
<evidence type="ECO:0000256" key="1">
    <source>
        <dbReference type="ARBA" id="ARBA00022729"/>
    </source>
</evidence>
<evidence type="ECO:0000313" key="3">
    <source>
        <dbReference type="Proteomes" id="UP000799441"/>
    </source>
</evidence>
<dbReference type="InterPro" id="IPR036779">
    <property type="entry name" value="LysM_dom_sf"/>
</dbReference>
<evidence type="ECO:0008006" key="4">
    <source>
        <dbReference type="Google" id="ProtNLM"/>
    </source>
</evidence>
<dbReference type="Gene3D" id="3.10.350.10">
    <property type="entry name" value="LysM domain"/>
    <property type="match status" value="1"/>
</dbReference>
<evidence type="ECO:0000313" key="2">
    <source>
        <dbReference type="EMBL" id="KAF2717240.1"/>
    </source>
</evidence>
<protein>
    <recommendedName>
        <fullName evidence="4">LysM domain-containing protein</fullName>
    </recommendedName>
</protein>
<proteinExistence type="predicted"/>
<reference evidence="2" key="1">
    <citation type="journal article" date="2020" name="Stud. Mycol.">
        <title>101 Dothideomycetes genomes: a test case for predicting lifestyles and emergence of pathogens.</title>
        <authorList>
            <person name="Haridas S."/>
            <person name="Albert R."/>
            <person name="Binder M."/>
            <person name="Bloem J."/>
            <person name="Labutti K."/>
            <person name="Salamov A."/>
            <person name="Andreopoulos B."/>
            <person name="Baker S."/>
            <person name="Barry K."/>
            <person name="Bills G."/>
            <person name="Bluhm B."/>
            <person name="Cannon C."/>
            <person name="Castanera R."/>
            <person name="Culley D."/>
            <person name="Daum C."/>
            <person name="Ezra D."/>
            <person name="Gonzalez J."/>
            <person name="Henrissat B."/>
            <person name="Kuo A."/>
            <person name="Liang C."/>
            <person name="Lipzen A."/>
            <person name="Lutzoni F."/>
            <person name="Magnuson J."/>
            <person name="Mondo S."/>
            <person name="Nolan M."/>
            <person name="Ohm R."/>
            <person name="Pangilinan J."/>
            <person name="Park H.-J."/>
            <person name="Ramirez L."/>
            <person name="Alfaro M."/>
            <person name="Sun H."/>
            <person name="Tritt A."/>
            <person name="Yoshinaga Y."/>
            <person name="Zwiers L.-H."/>
            <person name="Turgeon B."/>
            <person name="Goodwin S."/>
            <person name="Spatafora J."/>
            <person name="Crous P."/>
            <person name="Grigoriev I."/>
        </authorList>
    </citation>
    <scope>NUCLEOTIDE SEQUENCE</scope>
    <source>
        <strain evidence="2">CBS 116435</strain>
    </source>
</reference>
<accession>A0A9P4ULS1</accession>
<dbReference type="OrthoDB" id="5985073at2759"/>